<proteinExistence type="predicted"/>
<name>A0A1G1ZTN9_9BACT</name>
<evidence type="ECO:0000256" key="1">
    <source>
        <dbReference type="SAM" id="Coils"/>
    </source>
</evidence>
<gene>
    <name evidence="3" type="ORF">A3I24_03680</name>
</gene>
<accession>A0A1G1ZTN9</accession>
<organism evidence="3 4">
    <name type="scientific">Candidatus Harrisonbacteria bacterium RIFCSPLOWO2_02_FULL_41_13b</name>
    <dbReference type="NCBI Taxonomy" id="1798409"/>
    <lineage>
        <taxon>Bacteria</taxon>
        <taxon>Candidatus Harrisoniibacteriota</taxon>
    </lineage>
</organism>
<feature type="transmembrane region" description="Helical" evidence="2">
    <location>
        <begin position="94"/>
        <end position="111"/>
    </location>
</feature>
<comment type="caution">
    <text evidence="3">The sequence shown here is derived from an EMBL/GenBank/DDBJ whole genome shotgun (WGS) entry which is preliminary data.</text>
</comment>
<feature type="coiled-coil region" evidence="1">
    <location>
        <begin position="135"/>
        <end position="198"/>
    </location>
</feature>
<evidence type="ECO:0000256" key="2">
    <source>
        <dbReference type="SAM" id="Phobius"/>
    </source>
</evidence>
<dbReference type="InterPro" id="IPR043993">
    <property type="entry name" value="T4SS_pilin"/>
</dbReference>
<keyword evidence="2" id="KW-1133">Transmembrane helix</keyword>
<keyword evidence="1" id="KW-0175">Coiled coil</keyword>
<reference evidence="3 4" key="1">
    <citation type="journal article" date="2016" name="Nat. Commun.">
        <title>Thousands of microbial genomes shed light on interconnected biogeochemical processes in an aquifer system.</title>
        <authorList>
            <person name="Anantharaman K."/>
            <person name="Brown C.T."/>
            <person name="Hug L.A."/>
            <person name="Sharon I."/>
            <person name="Castelle C.J."/>
            <person name="Probst A.J."/>
            <person name="Thomas B.C."/>
            <person name="Singh A."/>
            <person name="Wilkins M.J."/>
            <person name="Karaoz U."/>
            <person name="Brodie E.L."/>
            <person name="Williams K.H."/>
            <person name="Hubbard S.S."/>
            <person name="Banfield J.F."/>
        </authorList>
    </citation>
    <scope>NUCLEOTIDE SEQUENCE [LARGE SCALE GENOMIC DNA]</scope>
</reference>
<dbReference type="Pfam" id="PF18895">
    <property type="entry name" value="T4SS_pilin"/>
    <property type="match status" value="1"/>
</dbReference>
<keyword evidence="2" id="KW-0812">Transmembrane</keyword>
<sequence length="262" mass="29270">MKIFIFPMILLTVLALLITAQTVFAEGYNLKIQLPTEQGPVTTITGPADYIRNFYNFGLLAVGLLAMLMIVIGAIQYSTSGGDTSKISDAKDRIYKAILGIALLLGAYVLLRTINPELVLLKDPKLTSVTIPLEAERAQALFNESKARLKDFEAAKRNEEKIIQEKGADSIEARQAIIQRIEADNAEAKARIIQYQYNQSLEIRELNNLAQKADKSVGDFSSNTERGRALAQDIRVYRKDINDLNQVLLKNAEDLQKLRQTQ</sequence>
<feature type="transmembrane region" description="Helical" evidence="2">
    <location>
        <begin position="54"/>
        <end position="74"/>
    </location>
</feature>
<evidence type="ECO:0000313" key="4">
    <source>
        <dbReference type="Proteomes" id="UP000177690"/>
    </source>
</evidence>
<dbReference type="AlphaFoldDB" id="A0A1G1ZTN9"/>
<dbReference type="EMBL" id="MHJL01000029">
    <property type="protein sequence ID" value="OGY67187.1"/>
    <property type="molecule type" value="Genomic_DNA"/>
</dbReference>
<protein>
    <submittedName>
        <fullName evidence="3">Uncharacterized protein</fullName>
    </submittedName>
</protein>
<dbReference type="Proteomes" id="UP000177690">
    <property type="component" value="Unassembled WGS sequence"/>
</dbReference>
<keyword evidence="2" id="KW-0472">Membrane</keyword>
<evidence type="ECO:0000313" key="3">
    <source>
        <dbReference type="EMBL" id="OGY67187.1"/>
    </source>
</evidence>